<dbReference type="Gene3D" id="1.20.1640.10">
    <property type="entry name" value="Multidrug efflux transporter AcrB transmembrane domain"/>
    <property type="match status" value="1"/>
</dbReference>
<dbReference type="Proteomes" id="UP001528411">
    <property type="component" value="Unassembled WGS sequence"/>
</dbReference>
<evidence type="ECO:0000313" key="3">
    <source>
        <dbReference type="Proteomes" id="UP001528411"/>
    </source>
</evidence>
<evidence type="ECO:0000256" key="1">
    <source>
        <dbReference type="SAM" id="Phobius"/>
    </source>
</evidence>
<keyword evidence="1" id="KW-1133">Transmembrane helix</keyword>
<organism evidence="2 3">
    <name type="scientific">Psychrosphaera algicola</name>
    <dbReference type="NCBI Taxonomy" id="3023714"/>
    <lineage>
        <taxon>Bacteria</taxon>
        <taxon>Pseudomonadati</taxon>
        <taxon>Pseudomonadota</taxon>
        <taxon>Gammaproteobacteria</taxon>
        <taxon>Alteromonadales</taxon>
        <taxon>Pseudoalteromonadaceae</taxon>
        <taxon>Psychrosphaera</taxon>
    </lineage>
</organism>
<dbReference type="EMBL" id="JAQOMS010000002">
    <property type="protein sequence ID" value="MDC2887647.1"/>
    <property type="molecule type" value="Genomic_DNA"/>
</dbReference>
<dbReference type="PANTHER" id="PTHR32063:SF24">
    <property type="entry name" value="CATION EFFLUX SYSTEM (ACRB_ACRD_ACRF FAMILY)"/>
    <property type="match status" value="1"/>
</dbReference>
<keyword evidence="1" id="KW-0812">Transmembrane</keyword>
<dbReference type="Gene3D" id="3.30.70.1430">
    <property type="entry name" value="Multidrug efflux transporter AcrB pore domain"/>
    <property type="match status" value="1"/>
</dbReference>
<dbReference type="InterPro" id="IPR001036">
    <property type="entry name" value="Acrflvin-R"/>
</dbReference>
<gene>
    <name evidence="2" type="ORF">PN838_00765</name>
</gene>
<comment type="caution">
    <text evidence="2">The sequence shown here is derived from an EMBL/GenBank/DDBJ whole genome shotgun (WGS) entry which is preliminary data.</text>
</comment>
<sequence length="51" mass="5702">MFSRYFIDRPIFAFVISIVIVLAGLASMRSLPIAQYPQISPPVVNVTAMYP</sequence>
<protein>
    <submittedName>
        <fullName evidence="2">Efflux RND transporter permease subunit</fullName>
    </submittedName>
</protein>
<keyword evidence="1" id="KW-0472">Membrane</keyword>
<dbReference type="Pfam" id="PF00873">
    <property type="entry name" value="ACR_tran"/>
    <property type="match status" value="1"/>
</dbReference>
<dbReference type="PRINTS" id="PR00702">
    <property type="entry name" value="ACRIFLAVINRP"/>
</dbReference>
<accession>A0ABT5FAJ5</accession>
<proteinExistence type="predicted"/>
<evidence type="ECO:0000313" key="2">
    <source>
        <dbReference type="EMBL" id="MDC2887647.1"/>
    </source>
</evidence>
<feature type="transmembrane region" description="Helical" evidence="1">
    <location>
        <begin position="12"/>
        <end position="31"/>
    </location>
</feature>
<name>A0ABT5FAJ5_9GAMM</name>
<dbReference type="PANTHER" id="PTHR32063">
    <property type="match status" value="1"/>
</dbReference>
<dbReference type="RefSeq" id="WP_272179467.1">
    <property type="nucleotide sequence ID" value="NZ_JAQOMS010000002.1"/>
</dbReference>
<keyword evidence="3" id="KW-1185">Reference proteome</keyword>
<reference evidence="2 3" key="1">
    <citation type="submission" date="2023-01" db="EMBL/GenBank/DDBJ databases">
        <title>Psychrosphaera sp. nov., isolated from marine algae.</title>
        <authorList>
            <person name="Bayburt H."/>
            <person name="Choi B.J."/>
            <person name="Kim J.M."/>
            <person name="Choi D.G."/>
            <person name="Jeon C.O."/>
        </authorList>
    </citation>
    <scope>NUCLEOTIDE SEQUENCE [LARGE SCALE GENOMIC DNA]</scope>
    <source>
        <strain evidence="2 3">G1-22</strain>
    </source>
</reference>